<name>A0A7J5UT90_9MICO</name>
<evidence type="ECO:0000313" key="2">
    <source>
        <dbReference type="EMBL" id="KAE8765283.1"/>
    </source>
</evidence>
<dbReference type="OrthoDB" id="5120200at2"/>
<feature type="signal peptide" evidence="1">
    <location>
        <begin position="1"/>
        <end position="23"/>
    </location>
</feature>
<feature type="chain" id="PRO_5029851340" evidence="1">
    <location>
        <begin position="24"/>
        <end position="129"/>
    </location>
</feature>
<accession>A0A7J5UT90</accession>
<dbReference type="RefSeq" id="WP_152202255.1">
    <property type="nucleotide sequence ID" value="NZ_VUKF01000012.1"/>
</dbReference>
<sequence length="129" mass="13985">MRTLARRGAVVVLLAAVAGCAGKASPPPDVAYYQPYERGGMEALLTGTLVRHHGCTYVVDHTGQRWVPMFPDVGLAWQGEDLHADGQAYRLGTEVELGGGEMEPYPRSLPRWCDAAARTWLVAWTGSST</sequence>
<organism evidence="2 3">
    <name type="scientific">Georgenia thermotolerans</name>
    <dbReference type="NCBI Taxonomy" id="527326"/>
    <lineage>
        <taxon>Bacteria</taxon>
        <taxon>Bacillati</taxon>
        <taxon>Actinomycetota</taxon>
        <taxon>Actinomycetes</taxon>
        <taxon>Micrococcales</taxon>
        <taxon>Bogoriellaceae</taxon>
        <taxon>Georgenia</taxon>
    </lineage>
</organism>
<evidence type="ECO:0000256" key="1">
    <source>
        <dbReference type="SAM" id="SignalP"/>
    </source>
</evidence>
<dbReference type="PROSITE" id="PS51257">
    <property type="entry name" value="PROKAR_LIPOPROTEIN"/>
    <property type="match status" value="1"/>
</dbReference>
<reference evidence="2 3" key="1">
    <citation type="submission" date="2019-10" db="EMBL/GenBank/DDBJ databases">
        <title>Georgenia wutianyii sp. nov. and Georgenia yuyongxinii sp. nov. isolated from plateau pika (Ochotona curzoniae) in the Qinghai-Tibet plateau of China.</title>
        <authorList>
            <person name="Tian Z."/>
        </authorList>
    </citation>
    <scope>NUCLEOTIDE SEQUENCE [LARGE SCALE GENOMIC DNA]</scope>
    <source>
        <strain evidence="2 3">DSM 21501</strain>
    </source>
</reference>
<dbReference type="EMBL" id="WHJE01000012">
    <property type="protein sequence ID" value="KAE8765283.1"/>
    <property type="molecule type" value="Genomic_DNA"/>
</dbReference>
<comment type="caution">
    <text evidence="2">The sequence shown here is derived from an EMBL/GenBank/DDBJ whole genome shotgun (WGS) entry which is preliminary data.</text>
</comment>
<proteinExistence type="predicted"/>
<dbReference type="Proteomes" id="UP000451860">
    <property type="component" value="Unassembled WGS sequence"/>
</dbReference>
<keyword evidence="1" id="KW-0732">Signal</keyword>
<dbReference type="AlphaFoldDB" id="A0A7J5UT90"/>
<keyword evidence="3" id="KW-1185">Reference proteome</keyword>
<gene>
    <name evidence="2" type="ORF">GB883_04365</name>
</gene>
<protein>
    <submittedName>
        <fullName evidence="2">Uncharacterized protein</fullName>
    </submittedName>
</protein>
<evidence type="ECO:0000313" key="3">
    <source>
        <dbReference type="Proteomes" id="UP000451860"/>
    </source>
</evidence>